<comment type="caution">
    <text evidence="2">The sequence shown here is derived from an EMBL/GenBank/DDBJ whole genome shotgun (WGS) entry which is preliminary data.</text>
</comment>
<sequence length="47" mass="4915">MIENVMDAGQFSPRSRGQSGPVQELASADGEAEAVQAELFHAGAQAR</sequence>
<dbReference type="Proteomes" id="UP001234880">
    <property type="component" value="Unassembled WGS sequence"/>
</dbReference>
<evidence type="ECO:0000256" key="1">
    <source>
        <dbReference type="SAM" id="MobiDB-lite"/>
    </source>
</evidence>
<gene>
    <name evidence="2" type="ORF">JOF35_000011</name>
</gene>
<feature type="compositionally biased region" description="Polar residues" evidence="1">
    <location>
        <begin position="12"/>
        <end position="21"/>
    </location>
</feature>
<dbReference type="EMBL" id="JAURUE010000001">
    <property type="protein sequence ID" value="MDP9607734.1"/>
    <property type="molecule type" value="Genomic_DNA"/>
</dbReference>
<protein>
    <submittedName>
        <fullName evidence="2">Uncharacterized protein</fullName>
    </submittedName>
</protein>
<evidence type="ECO:0000313" key="2">
    <source>
        <dbReference type="EMBL" id="MDP9607734.1"/>
    </source>
</evidence>
<reference evidence="2 3" key="1">
    <citation type="submission" date="2023-07" db="EMBL/GenBank/DDBJ databases">
        <title>Sequencing the genomes of 1000 actinobacteria strains.</title>
        <authorList>
            <person name="Klenk H.-P."/>
        </authorList>
    </citation>
    <scope>NUCLEOTIDE SEQUENCE [LARGE SCALE GENOMIC DNA]</scope>
    <source>
        <strain evidence="2 3">DSM 41600</strain>
    </source>
</reference>
<dbReference type="RefSeq" id="WP_307109787.1">
    <property type="nucleotide sequence ID" value="NZ_JAURUE010000001.1"/>
</dbReference>
<keyword evidence="3" id="KW-1185">Reference proteome</keyword>
<accession>A0ABT9KH33</accession>
<name>A0ABT9KH33_9ACTN</name>
<evidence type="ECO:0000313" key="3">
    <source>
        <dbReference type="Proteomes" id="UP001234880"/>
    </source>
</evidence>
<feature type="region of interest" description="Disordered" evidence="1">
    <location>
        <begin position="1"/>
        <end position="30"/>
    </location>
</feature>
<organism evidence="2 3">
    <name type="scientific">Streptomyces demainii</name>
    <dbReference type="NCBI Taxonomy" id="588122"/>
    <lineage>
        <taxon>Bacteria</taxon>
        <taxon>Bacillati</taxon>
        <taxon>Actinomycetota</taxon>
        <taxon>Actinomycetes</taxon>
        <taxon>Kitasatosporales</taxon>
        <taxon>Streptomycetaceae</taxon>
        <taxon>Streptomyces</taxon>
    </lineage>
</organism>
<proteinExistence type="predicted"/>